<dbReference type="Gene3D" id="1.10.287.950">
    <property type="entry name" value="Methyl-accepting chemotaxis protein"/>
    <property type="match status" value="1"/>
</dbReference>
<proteinExistence type="inferred from homology"/>
<dbReference type="Pfam" id="PF00015">
    <property type="entry name" value="MCPsignal"/>
    <property type="match status" value="1"/>
</dbReference>
<name>A0A1I3IJA6_9RHOB</name>
<dbReference type="InterPro" id="IPR004089">
    <property type="entry name" value="MCPsignal_dom"/>
</dbReference>
<evidence type="ECO:0000256" key="1">
    <source>
        <dbReference type="ARBA" id="ARBA00004370"/>
    </source>
</evidence>
<comment type="similarity">
    <text evidence="3">Belongs to the methyl-accepting chemotaxis (MCP) protein family.</text>
</comment>
<dbReference type="PROSITE" id="PS50885">
    <property type="entry name" value="HAMP"/>
    <property type="match status" value="1"/>
</dbReference>
<feature type="compositionally biased region" description="Basic and acidic residues" evidence="5">
    <location>
        <begin position="241"/>
        <end position="263"/>
    </location>
</feature>
<dbReference type="GO" id="GO:0007165">
    <property type="term" value="P:signal transduction"/>
    <property type="evidence" value="ECO:0007669"/>
    <property type="project" value="UniProtKB-KW"/>
</dbReference>
<gene>
    <name evidence="9" type="ORF">SAMN04487991_0035</name>
</gene>
<evidence type="ECO:0000256" key="2">
    <source>
        <dbReference type="ARBA" id="ARBA00022500"/>
    </source>
</evidence>
<dbReference type="GO" id="GO:0006935">
    <property type="term" value="P:chemotaxis"/>
    <property type="evidence" value="ECO:0007669"/>
    <property type="project" value="UniProtKB-KW"/>
</dbReference>
<keyword evidence="6" id="KW-1133">Transmembrane helix</keyword>
<dbReference type="SMART" id="SM00283">
    <property type="entry name" value="MA"/>
    <property type="match status" value="1"/>
</dbReference>
<dbReference type="PANTHER" id="PTHR43531:SF11">
    <property type="entry name" value="METHYL-ACCEPTING CHEMOTAXIS PROTEIN 3"/>
    <property type="match status" value="1"/>
</dbReference>
<evidence type="ECO:0000256" key="3">
    <source>
        <dbReference type="ARBA" id="ARBA00029447"/>
    </source>
</evidence>
<evidence type="ECO:0000313" key="9">
    <source>
        <dbReference type="EMBL" id="SFI48095.1"/>
    </source>
</evidence>
<feature type="transmembrane region" description="Helical" evidence="6">
    <location>
        <begin position="53"/>
        <end position="70"/>
    </location>
</feature>
<feature type="domain" description="HAMP" evidence="8">
    <location>
        <begin position="268"/>
        <end position="320"/>
    </location>
</feature>
<dbReference type="GO" id="GO:0004888">
    <property type="term" value="F:transmembrane signaling receptor activity"/>
    <property type="evidence" value="ECO:0007669"/>
    <property type="project" value="InterPro"/>
</dbReference>
<dbReference type="EMBL" id="FORH01000001">
    <property type="protein sequence ID" value="SFI48095.1"/>
    <property type="molecule type" value="Genomic_DNA"/>
</dbReference>
<keyword evidence="4" id="KW-0807">Transducer</keyword>
<reference evidence="10" key="1">
    <citation type="submission" date="2016-10" db="EMBL/GenBank/DDBJ databases">
        <authorList>
            <person name="Varghese N."/>
            <person name="Submissions S."/>
        </authorList>
    </citation>
    <scope>NUCLEOTIDE SEQUENCE [LARGE SCALE GENOMIC DNA]</scope>
    <source>
        <strain evidence="10">DSM 26471</strain>
    </source>
</reference>
<dbReference type="InterPro" id="IPR003660">
    <property type="entry name" value="HAMP_dom"/>
</dbReference>
<feature type="transmembrane region" description="Helical" evidence="6">
    <location>
        <begin position="27"/>
        <end position="47"/>
    </location>
</feature>
<feature type="transmembrane region" description="Helical" evidence="6">
    <location>
        <begin position="109"/>
        <end position="128"/>
    </location>
</feature>
<keyword evidence="10" id="KW-1185">Reference proteome</keyword>
<keyword evidence="6" id="KW-0472">Membrane</keyword>
<feature type="region of interest" description="Disordered" evidence="5">
    <location>
        <begin position="226"/>
        <end position="263"/>
    </location>
</feature>
<feature type="compositionally biased region" description="Low complexity" evidence="5">
    <location>
        <begin position="226"/>
        <end position="240"/>
    </location>
</feature>
<dbReference type="InterPro" id="IPR051310">
    <property type="entry name" value="MCP_chemotaxis"/>
</dbReference>
<accession>A0A1I3IJA6</accession>
<keyword evidence="6" id="KW-0812">Transmembrane</keyword>
<dbReference type="OrthoDB" id="8482111at2"/>
<dbReference type="RefSeq" id="WP_143093003.1">
    <property type="nucleotide sequence ID" value="NZ_FORH01000001.1"/>
</dbReference>
<evidence type="ECO:0000259" key="8">
    <source>
        <dbReference type="PROSITE" id="PS50885"/>
    </source>
</evidence>
<dbReference type="PANTHER" id="PTHR43531">
    <property type="entry name" value="PROTEIN ICFG"/>
    <property type="match status" value="1"/>
</dbReference>
<dbReference type="PROSITE" id="PS50111">
    <property type="entry name" value="CHEMOTAXIS_TRANSDUC_2"/>
    <property type="match status" value="1"/>
</dbReference>
<dbReference type="Proteomes" id="UP000199630">
    <property type="component" value="Unassembled WGS sequence"/>
</dbReference>
<evidence type="ECO:0000256" key="5">
    <source>
        <dbReference type="SAM" id="MobiDB-lite"/>
    </source>
</evidence>
<dbReference type="SUPFAM" id="SSF58104">
    <property type="entry name" value="Methyl-accepting chemotaxis protein (MCP) signaling domain"/>
    <property type="match status" value="1"/>
</dbReference>
<evidence type="ECO:0000256" key="4">
    <source>
        <dbReference type="PROSITE-ProRule" id="PRU00284"/>
    </source>
</evidence>
<dbReference type="STRING" id="588602.SAMN04487991_0035"/>
<dbReference type="InterPro" id="IPR004090">
    <property type="entry name" value="Chemotax_Me-accpt_rcpt"/>
</dbReference>
<comment type="subcellular location">
    <subcellularLocation>
        <location evidence="1">Membrane</location>
    </subcellularLocation>
</comment>
<evidence type="ECO:0000256" key="6">
    <source>
        <dbReference type="SAM" id="Phobius"/>
    </source>
</evidence>
<organism evidence="9 10">
    <name type="scientific">Celeribacter neptunius</name>
    <dbReference type="NCBI Taxonomy" id="588602"/>
    <lineage>
        <taxon>Bacteria</taxon>
        <taxon>Pseudomonadati</taxon>
        <taxon>Pseudomonadota</taxon>
        <taxon>Alphaproteobacteria</taxon>
        <taxon>Rhodobacterales</taxon>
        <taxon>Roseobacteraceae</taxon>
        <taxon>Celeribacter</taxon>
    </lineage>
</organism>
<dbReference type="PRINTS" id="PR00260">
    <property type="entry name" value="CHEMTRNSDUCR"/>
</dbReference>
<protein>
    <submittedName>
        <fullName evidence="9">Methyl-accepting chemotaxis protein</fullName>
    </submittedName>
</protein>
<evidence type="ECO:0000259" key="7">
    <source>
        <dbReference type="PROSITE" id="PS50111"/>
    </source>
</evidence>
<feature type="transmembrane region" description="Helical" evidence="6">
    <location>
        <begin position="77"/>
        <end position="97"/>
    </location>
</feature>
<keyword evidence="2" id="KW-0145">Chemotaxis</keyword>
<dbReference type="CDD" id="cd11386">
    <property type="entry name" value="MCP_signal"/>
    <property type="match status" value="1"/>
</dbReference>
<sequence>MAVTLSRLNDILKAALSRPTDAASRDALGLLAKICLPLGAILIAVVAAAGGNMTLALTGGPAMMVLGFLAPRLPGRLAAIMVGQALVGLAIVLNAALAGTPLHLDTNMLFFAMLAGIVIMSDFSALLWAVMTITLHHVLLLALAPTLVFPPADFTSNLIRLGFHSGISLLEFLALGYMLARRHELSIVATNRTQEAEFLAEEAQKALEQIEAEQARAELALEEARAASASAEEAQQTAETALRDSEEARAEREALRKQEDAARSTRDQALQTLLDVFEHHLEELAAGNLATRITEDLDKAYLGLRDSFNVSVERLGATIQEVREQSTEMQSLSREIAASADDLSVRTERQAATLADVARTVNDLTGALETVATESTDARSLAETTSKDAEDGSSIMQDAVAAMDAIEKSSQEINKITTVIDDIAFQTNLLALNAGVEAARAGEAGRGFAVVASEVRALAQRSSDAAREINQLILRSTQQVKSGADLVNRTGHALGGIKTSVDTITHRLKSSADATQAQSQDLAKVNHSISELESVTQQNAAMFEQTTAANTQLSDGARTLSELVQTFVTVAGTAQAGESDWSQPPAMALRNAG</sequence>
<feature type="domain" description="Methyl-accepting transducer" evidence="7">
    <location>
        <begin position="325"/>
        <end position="554"/>
    </location>
</feature>
<feature type="transmembrane region" description="Helical" evidence="6">
    <location>
        <begin position="135"/>
        <end position="152"/>
    </location>
</feature>
<dbReference type="AlphaFoldDB" id="A0A1I3IJA6"/>
<dbReference type="FunFam" id="1.10.287.950:FF:000001">
    <property type="entry name" value="Methyl-accepting chemotaxis sensory transducer"/>
    <property type="match status" value="1"/>
</dbReference>
<dbReference type="GO" id="GO:0016020">
    <property type="term" value="C:membrane"/>
    <property type="evidence" value="ECO:0007669"/>
    <property type="project" value="UniProtKB-SubCell"/>
</dbReference>
<evidence type="ECO:0000313" key="10">
    <source>
        <dbReference type="Proteomes" id="UP000199630"/>
    </source>
</evidence>